<dbReference type="Proteomes" id="UP000031184">
    <property type="component" value="Unassembled WGS sequence"/>
</dbReference>
<dbReference type="Pfam" id="PF26610">
    <property type="entry name" value="YbbD_head"/>
    <property type="match status" value="1"/>
</dbReference>
<accession>A0A017H774</accession>
<dbReference type="AlphaFoldDB" id="A0A017H774"/>
<protein>
    <recommendedName>
        <fullName evidence="1">YbbD head domain-containing protein</fullName>
    </recommendedName>
</protein>
<sequence>MKMKKSKNMLIVILLAVFTLVIIVFFSILGGFHDRKTVQFSTKHQAAEYIEKGWIPGNIPENAKNIILYYDIDTNVVNGSFQSTQEYISKFKESLHESEKEEFIHKKRIIHPKFKNITESFLKRDVSFYKNESYLFVIEEHTIYFFSLHP</sequence>
<evidence type="ECO:0000313" key="2">
    <source>
        <dbReference type="EMBL" id="KID49292.1"/>
    </source>
</evidence>
<dbReference type="InterPro" id="IPR058827">
    <property type="entry name" value="YbbD_head"/>
</dbReference>
<organism evidence="2 3">
    <name type="scientific">Fusobacterium necrophorum subsp. funduliforme B35</name>
    <dbReference type="NCBI Taxonomy" id="1226633"/>
    <lineage>
        <taxon>Bacteria</taxon>
        <taxon>Fusobacteriati</taxon>
        <taxon>Fusobacteriota</taxon>
        <taxon>Fusobacteriia</taxon>
        <taxon>Fusobacteriales</taxon>
        <taxon>Fusobacteriaceae</taxon>
        <taxon>Fusobacterium</taxon>
    </lineage>
</organism>
<proteinExistence type="predicted"/>
<dbReference type="OrthoDB" id="6049507at2"/>
<evidence type="ECO:0000313" key="3">
    <source>
        <dbReference type="Proteomes" id="UP000031184"/>
    </source>
</evidence>
<name>A0A017H774_9FUSO</name>
<evidence type="ECO:0000259" key="1">
    <source>
        <dbReference type="Pfam" id="PF26610"/>
    </source>
</evidence>
<reference evidence="2 3" key="1">
    <citation type="submission" date="2013-08" db="EMBL/GenBank/DDBJ databases">
        <title>An opportunistic ruminal bacterium that causes liver abscesses in cattle.</title>
        <authorList>
            <person name="Benahmed F.H."/>
            <person name="Rasmussen M."/>
            <person name="Harbottle H."/>
            <person name="Soppet D."/>
            <person name="Nagaraja T.G."/>
            <person name="Davidson M."/>
        </authorList>
    </citation>
    <scope>NUCLEOTIDE SEQUENCE [LARGE SCALE GENOMIC DNA]</scope>
    <source>
        <strain evidence="2 3">B35</strain>
    </source>
</reference>
<dbReference type="PATRIC" id="fig|1226633.4.peg.772"/>
<gene>
    <name evidence="2" type="ORF">C095_03855</name>
</gene>
<comment type="caution">
    <text evidence="2">The sequence shown here is derived from an EMBL/GenBank/DDBJ whole genome shotgun (WGS) entry which is preliminary data.</text>
</comment>
<dbReference type="EMBL" id="AUZI01000012">
    <property type="protein sequence ID" value="KID49292.1"/>
    <property type="molecule type" value="Genomic_DNA"/>
</dbReference>
<feature type="domain" description="YbbD head" evidence="1">
    <location>
        <begin position="34"/>
        <end position="82"/>
    </location>
</feature>